<evidence type="ECO:0000313" key="20">
    <source>
        <dbReference type="Proteomes" id="UP000315648"/>
    </source>
</evidence>
<keyword evidence="11 15" id="KW-0411">Iron-sulfur</keyword>
<feature type="binding site" evidence="16">
    <location>
        <position position="222"/>
    </location>
    <ligand>
        <name>S-adenosyl-L-methionine</name>
        <dbReference type="ChEBI" id="CHEBI:59789"/>
        <label>2</label>
    </ligand>
</feature>
<dbReference type="AlphaFoldDB" id="A0A556QS22"/>
<evidence type="ECO:0000256" key="14">
    <source>
        <dbReference type="ARBA" id="ARBA00048321"/>
    </source>
</evidence>
<comment type="catalytic activity">
    <reaction evidence="14 15">
        <text>coproporphyrinogen III + 2 S-adenosyl-L-methionine = protoporphyrinogen IX + 2 5'-deoxyadenosine + 2 L-methionine + 2 CO2</text>
        <dbReference type="Rhea" id="RHEA:15425"/>
        <dbReference type="ChEBI" id="CHEBI:16526"/>
        <dbReference type="ChEBI" id="CHEBI:17319"/>
        <dbReference type="ChEBI" id="CHEBI:57307"/>
        <dbReference type="ChEBI" id="CHEBI:57309"/>
        <dbReference type="ChEBI" id="CHEBI:57844"/>
        <dbReference type="ChEBI" id="CHEBI:59789"/>
        <dbReference type="EC" id="1.3.98.3"/>
    </reaction>
</comment>
<reference evidence="19 20" key="1">
    <citation type="submission" date="2019-07" db="EMBL/GenBank/DDBJ databases">
        <title>Description of 53C-WASEF.</title>
        <authorList>
            <person name="Pitt A."/>
            <person name="Hahn M.W."/>
        </authorList>
    </citation>
    <scope>NUCLEOTIDE SEQUENCE [LARGE SCALE GENOMIC DNA]</scope>
    <source>
        <strain evidence="19 20">53C-WASEF</strain>
    </source>
</reference>
<feature type="binding site" evidence="17">
    <location>
        <position position="81"/>
    </location>
    <ligand>
        <name>[4Fe-4S] cluster</name>
        <dbReference type="ChEBI" id="CHEBI:49883"/>
        <note>4Fe-4S-S-AdoMet</note>
    </ligand>
</feature>
<dbReference type="InterPro" id="IPR007197">
    <property type="entry name" value="rSAM"/>
</dbReference>
<dbReference type="Pfam" id="PF06969">
    <property type="entry name" value="HemN_C"/>
    <property type="match status" value="1"/>
</dbReference>
<evidence type="ECO:0000256" key="4">
    <source>
        <dbReference type="ARBA" id="ARBA00011245"/>
    </source>
</evidence>
<dbReference type="GO" id="GO:0046872">
    <property type="term" value="F:metal ion binding"/>
    <property type="evidence" value="ECO:0007669"/>
    <property type="project" value="UniProtKB-KW"/>
</dbReference>
<keyword evidence="8 15" id="KW-0479">Metal-binding</keyword>
<evidence type="ECO:0000256" key="9">
    <source>
        <dbReference type="ARBA" id="ARBA00023002"/>
    </source>
</evidence>
<dbReference type="GO" id="GO:0006782">
    <property type="term" value="P:protoporphyrinogen IX biosynthetic process"/>
    <property type="evidence" value="ECO:0007669"/>
    <property type="project" value="UniProtKB-UniPathway"/>
</dbReference>
<dbReference type="SUPFAM" id="SSF102114">
    <property type="entry name" value="Radical SAM enzymes"/>
    <property type="match status" value="1"/>
</dbReference>
<comment type="subunit">
    <text evidence="4">Monomer.</text>
</comment>
<comment type="caution">
    <text evidence="19">The sequence shown here is derived from an EMBL/GenBank/DDBJ whole genome shotgun (WGS) entry which is preliminary data.</text>
</comment>
<dbReference type="RefSeq" id="WP_144229964.1">
    <property type="nucleotide sequence ID" value="NZ_CBCRVV010000007.1"/>
</dbReference>
<feature type="binding site" evidence="16">
    <location>
        <position position="68"/>
    </location>
    <ligand>
        <name>S-adenosyl-L-methionine</name>
        <dbReference type="ChEBI" id="CHEBI:59789"/>
        <label>1</label>
    </ligand>
</feature>
<dbReference type="GO" id="GO:0005737">
    <property type="term" value="C:cytoplasm"/>
    <property type="evidence" value="ECO:0007669"/>
    <property type="project" value="UniProtKB-SubCell"/>
</dbReference>
<evidence type="ECO:0000256" key="10">
    <source>
        <dbReference type="ARBA" id="ARBA00023004"/>
    </source>
</evidence>
<dbReference type="InterPro" id="IPR004558">
    <property type="entry name" value="Coprogen_oxidase_HemN"/>
</dbReference>
<feature type="binding site" evidence="17">
    <location>
        <position position="74"/>
    </location>
    <ligand>
        <name>[4Fe-4S] cluster</name>
        <dbReference type="ChEBI" id="CHEBI:49883"/>
        <note>4Fe-4S-S-AdoMet</note>
    </ligand>
</feature>
<dbReference type="PIRSF" id="PIRSF000167">
    <property type="entry name" value="HemN"/>
    <property type="match status" value="1"/>
</dbReference>
<dbReference type="CDD" id="cd01335">
    <property type="entry name" value="Radical_SAM"/>
    <property type="match status" value="1"/>
</dbReference>
<dbReference type="InterPro" id="IPR058240">
    <property type="entry name" value="rSAM_sf"/>
</dbReference>
<evidence type="ECO:0000256" key="13">
    <source>
        <dbReference type="ARBA" id="ARBA00024295"/>
    </source>
</evidence>
<feature type="binding site" evidence="17">
    <location>
        <position position="78"/>
    </location>
    <ligand>
        <name>[4Fe-4S] cluster</name>
        <dbReference type="ChEBI" id="CHEBI:49883"/>
        <note>4Fe-4S-S-AdoMet</note>
    </ligand>
</feature>
<feature type="binding site" evidence="16">
    <location>
        <position position="185"/>
    </location>
    <ligand>
        <name>S-adenosyl-L-methionine</name>
        <dbReference type="ChEBI" id="CHEBI:59789"/>
        <label>2</label>
    </ligand>
</feature>
<evidence type="ECO:0000256" key="16">
    <source>
        <dbReference type="PIRSR" id="PIRSR000167-1"/>
    </source>
</evidence>
<dbReference type="SFLD" id="SFLDG01065">
    <property type="entry name" value="anaerobic_coproporphyrinogen-I"/>
    <property type="match status" value="1"/>
</dbReference>
<proteinExistence type="inferred from homology"/>
<feature type="binding site" evidence="16">
    <location>
        <position position="256"/>
    </location>
    <ligand>
        <name>S-adenosyl-L-methionine</name>
        <dbReference type="ChEBI" id="CHEBI:59789"/>
        <label>2</label>
    </ligand>
</feature>
<feature type="binding site" evidence="16">
    <location>
        <position position="343"/>
    </location>
    <ligand>
        <name>S-adenosyl-L-methionine</name>
        <dbReference type="ChEBI" id="CHEBI:59789"/>
        <label>1</label>
    </ligand>
</feature>
<comment type="subcellular location">
    <subcellularLocation>
        <location evidence="1 15">Cytoplasm</location>
    </subcellularLocation>
</comment>
<evidence type="ECO:0000256" key="15">
    <source>
        <dbReference type="PIRNR" id="PIRNR000167"/>
    </source>
</evidence>
<dbReference type="OrthoDB" id="9808022at2"/>
<evidence type="ECO:0000259" key="18">
    <source>
        <dbReference type="PROSITE" id="PS51918"/>
    </source>
</evidence>
<evidence type="ECO:0000256" key="5">
    <source>
        <dbReference type="ARBA" id="ARBA00022485"/>
    </source>
</evidence>
<name>A0A556QS22_9BACT</name>
<dbReference type="SFLD" id="SFLDS00029">
    <property type="entry name" value="Radical_SAM"/>
    <property type="match status" value="1"/>
</dbReference>
<feature type="binding site" evidence="16">
    <location>
        <begin position="80"/>
        <end position="82"/>
    </location>
    <ligand>
        <name>S-adenosyl-L-methionine</name>
        <dbReference type="ChEBI" id="CHEBI:59789"/>
        <label>2</label>
    </ligand>
</feature>
<keyword evidence="5 15" id="KW-0004">4Fe-4S</keyword>
<feature type="binding site" evidence="16">
    <location>
        <begin position="126"/>
        <end position="127"/>
    </location>
    <ligand>
        <name>S-adenosyl-L-methionine</name>
        <dbReference type="ChEBI" id="CHEBI:59789"/>
        <label>2</label>
    </ligand>
</feature>
<evidence type="ECO:0000256" key="12">
    <source>
        <dbReference type="ARBA" id="ARBA00023244"/>
    </source>
</evidence>
<comment type="cofactor">
    <cofactor evidence="15 17">
        <name>[4Fe-4S] cluster</name>
        <dbReference type="ChEBI" id="CHEBI:49883"/>
    </cofactor>
    <text evidence="15 17">Binds 1 [4Fe-4S] cluster. The cluster is coordinated with 3 cysteines and an exchangeable S-adenosyl-L-methionine.</text>
</comment>
<dbReference type="SMART" id="SM00729">
    <property type="entry name" value="Elp3"/>
    <property type="match status" value="1"/>
</dbReference>
<evidence type="ECO:0000256" key="6">
    <source>
        <dbReference type="ARBA" id="ARBA00022490"/>
    </source>
</evidence>
<evidence type="ECO:0000256" key="7">
    <source>
        <dbReference type="ARBA" id="ARBA00022691"/>
    </source>
</evidence>
<dbReference type="InterPro" id="IPR006638">
    <property type="entry name" value="Elp3/MiaA/NifB-like_rSAM"/>
</dbReference>
<dbReference type="GO" id="GO:0051539">
    <property type="term" value="F:4 iron, 4 sulfur cluster binding"/>
    <property type="evidence" value="ECO:0007669"/>
    <property type="project" value="UniProtKB-KW"/>
</dbReference>
<dbReference type="InterPro" id="IPR010723">
    <property type="entry name" value="HemN_C"/>
</dbReference>
<accession>A0A556QS22</accession>
<dbReference type="EC" id="1.3.98.3" evidence="15"/>
<dbReference type="EMBL" id="VMBG01000001">
    <property type="protein sequence ID" value="TSJ79423.1"/>
    <property type="molecule type" value="Genomic_DNA"/>
</dbReference>
<dbReference type="Gene3D" id="3.80.30.20">
    <property type="entry name" value="tm_1862 like domain"/>
    <property type="match status" value="1"/>
</dbReference>
<evidence type="ECO:0000256" key="11">
    <source>
        <dbReference type="ARBA" id="ARBA00023014"/>
    </source>
</evidence>
<dbReference type="PANTHER" id="PTHR13932:SF6">
    <property type="entry name" value="OXYGEN-INDEPENDENT COPROPORPHYRINOGEN III OXIDASE"/>
    <property type="match status" value="1"/>
</dbReference>
<evidence type="ECO:0000313" key="19">
    <source>
        <dbReference type="EMBL" id="TSJ79423.1"/>
    </source>
</evidence>
<keyword evidence="7 15" id="KW-0949">S-adenosyl-L-methionine</keyword>
<evidence type="ECO:0000256" key="2">
    <source>
        <dbReference type="ARBA" id="ARBA00004785"/>
    </source>
</evidence>
<feature type="binding site" evidence="16">
    <location>
        <position position="158"/>
    </location>
    <ligand>
        <name>S-adenosyl-L-methionine</name>
        <dbReference type="ChEBI" id="CHEBI:59789"/>
        <label>1</label>
    </ligand>
</feature>
<evidence type="ECO:0000256" key="1">
    <source>
        <dbReference type="ARBA" id="ARBA00004496"/>
    </source>
</evidence>
<dbReference type="NCBIfam" id="TIGR00538">
    <property type="entry name" value="hemN"/>
    <property type="match status" value="1"/>
</dbReference>
<dbReference type="Pfam" id="PF04055">
    <property type="entry name" value="Radical_SAM"/>
    <property type="match status" value="1"/>
</dbReference>
<dbReference type="PANTHER" id="PTHR13932">
    <property type="entry name" value="COPROPORPHYRINIGEN III OXIDASE"/>
    <property type="match status" value="1"/>
</dbReference>
<comment type="similarity">
    <text evidence="3 15">Belongs to the anaerobic coproporphyrinogen-III oxidase family.</text>
</comment>
<dbReference type="Proteomes" id="UP000315648">
    <property type="component" value="Unassembled WGS sequence"/>
</dbReference>
<keyword evidence="12 15" id="KW-0627">Porphyrin biosynthesis</keyword>
<dbReference type="GO" id="GO:0004109">
    <property type="term" value="F:coproporphyrinogen oxidase activity"/>
    <property type="evidence" value="ECO:0007669"/>
    <property type="project" value="InterPro"/>
</dbReference>
<keyword evidence="6 15" id="KW-0963">Cytoplasm</keyword>
<protein>
    <recommendedName>
        <fullName evidence="15">Coproporphyrinogen-III oxidase</fullName>
        <ecNumber evidence="15">1.3.98.3</ecNumber>
    </recommendedName>
</protein>
<dbReference type="UniPathway" id="UPA00251">
    <property type="reaction ID" value="UER00323"/>
</dbReference>
<dbReference type="GO" id="GO:0051989">
    <property type="term" value="F:coproporphyrinogen dehydrogenase activity"/>
    <property type="evidence" value="ECO:0007669"/>
    <property type="project" value="UniProtKB-EC"/>
</dbReference>
<dbReference type="InterPro" id="IPR034505">
    <property type="entry name" value="Coproporphyrinogen-III_oxidase"/>
</dbReference>
<feature type="binding site" evidence="16">
    <location>
        <position position="125"/>
    </location>
    <ligand>
        <name>S-adenosyl-L-methionine</name>
        <dbReference type="ChEBI" id="CHEBI:59789"/>
        <label>1</label>
    </ligand>
</feature>
<comment type="function">
    <text evidence="13">Involved in the heme biosynthesis. Catalyzes the anaerobic oxidative decarboxylation of propionate groups of rings A and B of coproporphyrinogen III to yield the vinyl groups in protoporphyrinogen IX.</text>
</comment>
<evidence type="ECO:0000256" key="17">
    <source>
        <dbReference type="PIRSR" id="PIRSR000167-2"/>
    </source>
</evidence>
<gene>
    <name evidence="19" type="primary">hemN</name>
    <name evidence="19" type="ORF">FPL22_09080</name>
</gene>
<comment type="pathway">
    <text evidence="2 15">Porphyrin-containing compound metabolism; protoporphyrin-IX biosynthesis; protoporphyrinogen-IX from coproporphyrinogen-III (AdoMet route): step 1/1.</text>
</comment>
<feature type="binding site" evidence="16">
    <location>
        <position position="197"/>
    </location>
    <ligand>
        <name>S-adenosyl-L-methionine</name>
        <dbReference type="ChEBI" id="CHEBI:59789"/>
        <label>2</label>
    </ligand>
</feature>
<keyword evidence="20" id="KW-1185">Reference proteome</keyword>
<sequence>MVSSLLTDAFSVTPAAADFDLLRKYSGPVPRYTSYPTANLFTTDRAVFDPVDLIACDNQLGAGPLSLYVHLPFCASRCWFCGCTNLVTTRQSAADDYLDDLEREIALTAPLIDPARRVTQLHLGGGTPTFLSAEQLRRLGRIFRDAFKFNDTAEIAVEIDPRHLDLDQIDALRDLGARRASLGVQDTDPAVQTAIHRVQPQVLNERAVTLLRHAGFNSINIDLIYGLPKQTVSTFARTIDDVLGLVPERLSVFSYAHVPGLKPAQRIFDQQGQLPGVDEKLRMQLLAKERLLAAGYVEIGIDHYARPRDELAVAVRDHTLHRNFQGYSTRAGASVYGFGISAISTTPDGYRQNHKSLATYRMALLKGELPVARGWCLSDEDRRRQMLIMRLMCDHRLDFYALSRELGVDVSIRYAPELASLADLEADGIVVRDEHGVYITEAGLPFVRVVASRFDAYLKRGAVVHARAV</sequence>
<keyword evidence="10 15" id="KW-0408">Iron</keyword>
<evidence type="ECO:0000256" key="3">
    <source>
        <dbReference type="ARBA" id="ARBA00005493"/>
    </source>
</evidence>
<keyword evidence="9 15" id="KW-0560">Oxidoreductase</keyword>
<evidence type="ECO:0000256" key="8">
    <source>
        <dbReference type="ARBA" id="ARBA00022723"/>
    </source>
</evidence>
<dbReference type="PROSITE" id="PS51918">
    <property type="entry name" value="RADICAL_SAM"/>
    <property type="match status" value="1"/>
</dbReference>
<organism evidence="19 20">
    <name type="scientific">Rariglobus hedericola</name>
    <dbReference type="NCBI Taxonomy" id="2597822"/>
    <lineage>
        <taxon>Bacteria</taxon>
        <taxon>Pseudomonadati</taxon>
        <taxon>Verrucomicrobiota</taxon>
        <taxon>Opitutia</taxon>
        <taxon>Opitutales</taxon>
        <taxon>Opitutaceae</taxon>
        <taxon>Rariglobus</taxon>
    </lineage>
</organism>
<dbReference type="InterPro" id="IPR023404">
    <property type="entry name" value="rSAM_horseshoe"/>
</dbReference>
<feature type="domain" description="Radical SAM core" evidence="18">
    <location>
        <begin position="59"/>
        <end position="302"/>
    </location>
</feature>
<dbReference type="Gene3D" id="1.10.10.920">
    <property type="match status" value="1"/>
</dbReference>